<feature type="transmembrane region" description="Helical" evidence="7">
    <location>
        <begin position="226"/>
        <end position="244"/>
    </location>
</feature>
<keyword evidence="6" id="KW-0813">Transport</keyword>
<evidence type="ECO:0000256" key="3">
    <source>
        <dbReference type="ARBA" id="ARBA00022692"/>
    </source>
</evidence>
<feature type="transmembrane region" description="Helical" evidence="7">
    <location>
        <begin position="251"/>
        <end position="272"/>
    </location>
</feature>
<keyword evidence="9" id="KW-1185">Reference proteome</keyword>
<feature type="transmembrane region" description="Helical" evidence="7">
    <location>
        <begin position="124"/>
        <end position="143"/>
    </location>
</feature>
<dbReference type="Gene3D" id="1.10.3470.10">
    <property type="entry name" value="ABC transporter involved in vitamin B12 uptake, BtuC"/>
    <property type="match status" value="1"/>
</dbReference>
<dbReference type="SUPFAM" id="SSF81345">
    <property type="entry name" value="ABC transporter involved in vitamin B12 uptake, BtuC"/>
    <property type="match status" value="1"/>
</dbReference>
<protein>
    <submittedName>
        <fullName evidence="8">ABC transporter permease</fullName>
    </submittedName>
</protein>
<evidence type="ECO:0000256" key="1">
    <source>
        <dbReference type="ARBA" id="ARBA00004141"/>
    </source>
</evidence>
<feature type="transmembrane region" description="Helical" evidence="7">
    <location>
        <begin position="278"/>
        <end position="299"/>
    </location>
</feature>
<feature type="transmembrane region" description="Helical" evidence="7">
    <location>
        <begin position="59"/>
        <end position="80"/>
    </location>
</feature>
<dbReference type="AlphaFoldDB" id="A0A328C5X5"/>
<keyword evidence="5 7" id="KW-0472">Membrane</keyword>
<dbReference type="PANTHER" id="PTHR30477">
    <property type="entry name" value="ABC-TRANSPORTER METAL-BINDING PROTEIN"/>
    <property type="match status" value="1"/>
</dbReference>
<feature type="transmembrane region" description="Helical" evidence="7">
    <location>
        <begin position="165"/>
        <end position="189"/>
    </location>
</feature>
<dbReference type="Pfam" id="PF00950">
    <property type="entry name" value="ABC-3"/>
    <property type="match status" value="1"/>
</dbReference>
<reference evidence="8 9" key="1">
    <citation type="submission" date="2018-05" db="EMBL/GenBank/DDBJ databases">
        <title>Lujinxingia marina gen. nov. sp. nov., a new facultative anaerobic member of the class Deltaproteobacteria, and proposal of Lujinxingaceae fam. nov.</title>
        <authorList>
            <person name="Li C.-M."/>
        </authorList>
    </citation>
    <scope>NUCLEOTIDE SEQUENCE [LARGE SCALE GENOMIC DNA]</scope>
    <source>
        <strain evidence="8 9">B210</strain>
    </source>
</reference>
<dbReference type="InterPro" id="IPR001626">
    <property type="entry name" value="ABC_TroCD"/>
</dbReference>
<comment type="caution">
    <text evidence="8">The sequence shown here is derived from an EMBL/GenBank/DDBJ whole genome shotgun (WGS) entry which is preliminary data.</text>
</comment>
<evidence type="ECO:0000256" key="5">
    <source>
        <dbReference type="ARBA" id="ARBA00023136"/>
    </source>
</evidence>
<dbReference type="InterPro" id="IPR037294">
    <property type="entry name" value="ABC_BtuC-like"/>
</dbReference>
<name>A0A328C5X5_9DELT</name>
<accession>A0A328C5X5</accession>
<dbReference type="GO" id="GO:0055085">
    <property type="term" value="P:transmembrane transport"/>
    <property type="evidence" value="ECO:0007669"/>
    <property type="project" value="InterPro"/>
</dbReference>
<dbReference type="EMBL" id="QHKO01000008">
    <property type="protein sequence ID" value="RAL20716.1"/>
    <property type="molecule type" value="Genomic_DNA"/>
</dbReference>
<feature type="transmembrane region" description="Helical" evidence="7">
    <location>
        <begin position="92"/>
        <end position="112"/>
    </location>
</feature>
<keyword evidence="4 7" id="KW-1133">Transmembrane helix</keyword>
<dbReference type="Proteomes" id="UP000249169">
    <property type="component" value="Unassembled WGS sequence"/>
</dbReference>
<comment type="similarity">
    <text evidence="2 6">Belongs to the ABC-3 integral membrane protein family.</text>
</comment>
<feature type="transmembrane region" description="Helical" evidence="7">
    <location>
        <begin position="201"/>
        <end position="220"/>
    </location>
</feature>
<dbReference type="GO" id="GO:0043190">
    <property type="term" value="C:ATP-binding cassette (ABC) transporter complex"/>
    <property type="evidence" value="ECO:0007669"/>
    <property type="project" value="InterPro"/>
</dbReference>
<evidence type="ECO:0000256" key="2">
    <source>
        <dbReference type="ARBA" id="ARBA00008034"/>
    </source>
</evidence>
<evidence type="ECO:0000313" key="8">
    <source>
        <dbReference type="EMBL" id="RAL20716.1"/>
    </source>
</evidence>
<gene>
    <name evidence="8" type="ORF">DL240_15475</name>
</gene>
<evidence type="ECO:0000313" key="9">
    <source>
        <dbReference type="Proteomes" id="UP000249169"/>
    </source>
</evidence>
<comment type="subcellular location">
    <subcellularLocation>
        <location evidence="6">Cell membrane</location>
        <topology evidence="6">Multi-pass membrane protein</topology>
    </subcellularLocation>
    <subcellularLocation>
        <location evidence="1">Membrane</location>
        <topology evidence="1">Multi-pass membrane protein</topology>
    </subcellularLocation>
</comment>
<keyword evidence="3 6" id="KW-0812">Transmembrane</keyword>
<dbReference type="PANTHER" id="PTHR30477:SF0">
    <property type="entry name" value="METAL TRANSPORT SYSTEM MEMBRANE PROTEIN TM_0125-RELATED"/>
    <property type="match status" value="1"/>
</dbReference>
<organism evidence="8 9">
    <name type="scientific">Lujinxingia litoralis</name>
    <dbReference type="NCBI Taxonomy" id="2211119"/>
    <lineage>
        <taxon>Bacteria</taxon>
        <taxon>Deltaproteobacteria</taxon>
        <taxon>Bradymonadales</taxon>
        <taxon>Lujinxingiaceae</taxon>
        <taxon>Lujinxingia</taxon>
    </lineage>
</organism>
<sequence>MPQRLPRRSPPHPLTFAGSGMLEFLALYGDLYRDPILTALAAGLGLGLLGVYVVSRRIVFVSAALSQTSALGVTLAFYLSAQLGLVGLLAELLAPTLAILLSTLVVFGLVWLGERPTLGRDALLGVAFIVPTALVLLIGPFIARELHEVEAVLHGSAVLVRSSDLYAIAGATLLVVATQVFAFRAFVFASLDPLVARTQGVPVRLLDALLFGAIALLTGLSTRALGALPTFGLTVLPAIGALGLNIGLKWVFIVAATTGAAAGVLGYLVALATDASVGASQTLVAALLALTLRALGWLLNRRQRL</sequence>
<proteinExistence type="inferred from homology"/>
<feature type="transmembrane region" description="Helical" evidence="7">
    <location>
        <begin position="35"/>
        <end position="54"/>
    </location>
</feature>
<evidence type="ECO:0000256" key="6">
    <source>
        <dbReference type="RuleBase" id="RU003943"/>
    </source>
</evidence>
<dbReference type="GO" id="GO:0010043">
    <property type="term" value="P:response to zinc ion"/>
    <property type="evidence" value="ECO:0007669"/>
    <property type="project" value="TreeGrafter"/>
</dbReference>
<evidence type="ECO:0000256" key="4">
    <source>
        <dbReference type="ARBA" id="ARBA00022989"/>
    </source>
</evidence>
<evidence type="ECO:0000256" key="7">
    <source>
        <dbReference type="SAM" id="Phobius"/>
    </source>
</evidence>